<dbReference type="EMBL" id="JAUFQU010000041">
    <property type="protein sequence ID" value="MDN3709540.1"/>
    <property type="molecule type" value="Genomic_DNA"/>
</dbReference>
<reference evidence="2" key="1">
    <citation type="journal article" date="2014" name="Int. J. Syst. Evol. Microbiol.">
        <title>Complete genome of a new Firmicutes species belonging to the dominant human colonic microbiota ('Ruminococcus bicirculans') reveals two chromosomes and a selective capacity to utilize plant glucans.</title>
        <authorList>
            <consortium name="NISC Comparative Sequencing Program"/>
            <person name="Wegmann U."/>
            <person name="Louis P."/>
            <person name="Goesmann A."/>
            <person name="Henrissat B."/>
            <person name="Duncan S.H."/>
            <person name="Flint H.J."/>
        </authorList>
    </citation>
    <scope>NUCLEOTIDE SEQUENCE</scope>
    <source>
        <strain evidence="2">CECT 7184</strain>
    </source>
</reference>
<gene>
    <name evidence="1" type="ORF">QW060_14785</name>
    <name evidence="2" type="ORF">QW060_21435</name>
</gene>
<dbReference type="RefSeq" id="WP_290364233.1">
    <property type="nucleotide sequence ID" value="NZ_JAUFQU010000001.1"/>
</dbReference>
<protein>
    <submittedName>
        <fullName evidence="2">Uncharacterized protein</fullName>
    </submittedName>
</protein>
<accession>A0ABT8D248</accession>
<reference evidence="2" key="3">
    <citation type="submission" date="2023-06" db="EMBL/GenBank/DDBJ databases">
        <authorList>
            <person name="Lucena T."/>
            <person name="Sun Q."/>
        </authorList>
    </citation>
    <scope>NUCLEOTIDE SEQUENCE</scope>
    <source>
        <strain evidence="2">CECT 7184</strain>
    </source>
</reference>
<name>A0ABT8D248_9FLAO</name>
<evidence type="ECO:0000313" key="1">
    <source>
        <dbReference type="EMBL" id="MDN3708365.1"/>
    </source>
</evidence>
<evidence type="ECO:0000313" key="3">
    <source>
        <dbReference type="Proteomes" id="UP001242368"/>
    </source>
</evidence>
<evidence type="ECO:0000313" key="2">
    <source>
        <dbReference type="EMBL" id="MDN3709540.1"/>
    </source>
</evidence>
<organism evidence="2 3">
    <name type="scientific">Paenimyroides ceti</name>
    <dbReference type="NCBI Taxonomy" id="395087"/>
    <lineage>
        <taxon>Bacteria</taxon>
        <taxon>Pseudomonadati</taxon>
        <taxon>Bacteroidota</taxon>
        <taxon>Flavobacteriia</taxon>
        <taxon>Flavobacteriales</taxon>
        <taxon>Flavobacteriaceae</taxon>
        <taxon>Paenimyroides</taxon>
    </lineage>
</organism>
<keyword evidence="3" id="KW-1185">Reference proteome</keyword>
<dbReference type="Proteomes" id="UP001242368">
    <property type="component" value="Unassembled WGS sequence"/>
</dbReference>
<sequence length="41" mass="4554">MALAGFFLIFIKNQKNENNYTSIPLDGDGFIADRLFMGTAV</sequence>
<comment type="caution">
    <text evidence="2">The sequence shown here is derived from an EMBL/GenBank/DDBJ whole genome shotgun (WGS) entry which is preliminary data.</text>
</comment>
<proteinExistence type="predicted"/>
<dbReference type="EMBL" id="JAUFQU010000001">
    <property type="protein sequence ID" value="MDN3708365.1"/>
    <property type="molecule type" value="Genomic_DNA"/>
</dbReference>
<reference evidence="3" key="2">
    <citation type="journal article" date="2019" name="Int. J. Syst. Evol. Microbiol.">
        <title>The Global Catalogue of Microorganisms (GCM) 10K type strain sequencing project: providing services to taxonomists for standard genome sequencing and annotation.</title>
        <authorList>
            <consortium name="The Broad Institute Genomics Platform"/>
            <consortium name="The Broad Institute Genome Sequencing Center for Infectious Disease"/>
            <person name="Wu L."/>
            <person name="Ma J."/>
        </authorList>
    </citation>
    <scope>NUCLEOTIDE SEQUENCE [LARGE SCALE GENOMIC DNA]</scope>
    <source>
        <strain evidence="3">CECT 7184</strain>
    </source>
</reference>